<feature type="transmembrane region" description="Helical" evidence="2">
    <location>
        <begin position="449"/>
        <end position="468"/>
    </location>
</feature>
<evidence type="ECO:0000256" key="2">
    <source>
        <dbReference type="SAM" id="Phobius"/>
    </source>
</evidence>
<feature type="signal peptide" evidence="3">
    <location>
        <begin position="1"/>
        <end position="21"/>
    </location>
</feature>
<reference evidence="4 5" key="1">
    <citation type="submission" date="2022-03" db="EMBL/GenBank/DDBJ databases">
        <title>Metagenome-assembled genomes from swine fecal metagenomes.</title>
        <authorList>
            <person name="Holman D.B."/>
            <person name="Kommadath A."/>
        </authorList>
    </citation>
    <scope>NUCLEOTIDE SEQUENCE [LARGE SCALE GENOMIC DNA]</scope>
    <source>
        <strain evidence="4">SUG147</strain>
    </source>
</reference>
<keyword evidence="3" id="KW-0732">Signal</keyword>
<comment type="caution">
    <text evidence="4">The sequence shown here is derived from an EMBL/GenBank/DDBJ whole genome shotgun (WGS) entry which is preliminary data.</text>
</comment>
<organism evidence="4 5">
    <name type="scientific">Candidatus Colimorpha enterica</name>
    <dbReference type="NCBI Taxonomy" id="3083063"/>
    <lineage>
        <taxon>Bacteria</taxon>
        <taxon>Pseudomonadati</taxon>
        <taxon>Bacteroidota</taxon>
        <taxon>Bacteroidia</taxon>
        <taxon>Bacteroidales</taxon>
        <taxon>Candidatus Colimorpha</taxon>
    </lineage>
</organism>
<feature type="chain" id="PRO_5041929040" description="Carbohydrate-binding domain-containing protein" evidence="3">
    <location>
        <begin position="22"/>
        <end position="474"/>
    </location>
</feature>
<gene>
    <name evidence="4" type="ORF">MR241_06290</name>
</gene>
<sequence>MRKIISVLLAAVMLTAVFALAVSAAPKAQTSAPKNDGAVKFVSATAKTSEYMTDRESECTLSVVNAGSGKVFSVKRKTAGDNSLFVEPESLIDARNTQWLEFWLDVNEVEVDGDTFYLAFRVFDGLGAVSDNFGGGGYLEYKYMGSDGKWEETVLDEWGRMGFPAKFSGYVRINLKQLTSYASPYAGNGKTLDLQYIQKIGVWSDNGKVGNAMYFNDFRFVKDKSAAGGESSGEVVEPAAPTQPEAPANAGATDFVNGKTSEIIGVNEGVQEVNSVASGNKTLIKVKTLRPAGEAGINAAVEPVDASGKRYLEFWIDTSIAAKTRQLGLGMRLFDADGAVADSYGADGKIEYWLYENGKWVNYGMENAKMTLPLGYKGYVRLDVSQFRKCVTNYIGNGKPADLSKIKGIWLWWNVAEEQVGQSVYVNDLRFVNATAGSMVRTNPGTGSAITACAVLTAAVALAGAYTASKKKNR</sequence>
<keyword evidence="2" id="KW-1133">Transmembrane helix</keyword>
<keyword evidence="2" id="KW-0472">Membrane</keyword>
<proteinExistence type="predicted"/>
<name>A0AAE3FHG3_9BACT</name>
<dbReference type="EMBL" id="JALEMU010000099">
    <property type="protein sequence ID" value="MCI5755889.1"/>
    <property type="molecule type" value="Genomic_DNA"/>
</dbReference>
<evidence type="ECO:0000256" key="1">
    <source>
        <dbReference type="SAM" id="MobiDB-lite"/>
    </source>
</evidence>
<accession>A0AAE3FHG3</accession>
<dbReference type="Proteomes" id="UP001139365">
    <property type="component" value="Unassembled WGS sequence"/>
</dbReference>
<evidence type="ECO:0000313" key="4">
    <source>
        <dbReference type="EMBL" id="MCI5755889.1"/>
    </source>
</evidence>
<feature type="region of interest" description="Disordered" evidence="1">
    <location>
        <begin position="229"/>
        <end position="252"/>
    </location>
</feature>
<feature type="compositionally biased region" description="Low complexity" evidence="1">
    <location>
        <begin position="238"/>
        <end position="250"/>
    </location>
</feature>
<keyword evidence="2" id="KW-0812">Transmembrane</keyword>
<evidence type="ECO:0000313" key="5">
    <source>
        <dbReference type="Proteomes" id="UP001139365"/>
    </source>
</evidence>
<dbReference type="AlphaFoldDB" id="A0AAE3FHG3"/>
<protein>
    <recommendedName>
        <fullName evidence="6">Carbohydrate-binding domain-containing protein</fullName>
    </recommendedName>
</protein>
<evidence type="ECO:0000256" key="3">
    <source>
        <dbReference type="SAM" id="SignalP"/>
    </source>
</evidence>
<evidence type="ECO:0008006" key="6">
    <source>
        <dbReference type="Google" id="ProtNLM"/>
    </source>
</evidence>